<proteinExistence type="predicted"/>
<evidence type="ECO:0000313" key="2">
    <source>
        <dbReference type="EMBL" id="EJK52239.1"/>
    </source>
</evidence>
<name>K0RJ03_THAOC</name>
<dbReference type="Proteomes" id="UP000266841">
    <property type="component" value="Unassembled WGS sequence"/>
</dbReference>
<organism evidence="2 3">
    <name type="scientific">Thalassiosira oceanica</name>
    <name type="common">Marine diatom</name>
    <dbReference type="NCBI Taxonomy" id="159749"/>
    <lineage>
        <taxon>Eukaryota</taxon>
        <taxon>Sar</taxon>
        <taxon>Stramenopiles</taxon>
        <taxon>Ochrophyta</taxon>
        <taxon>Bacillariophyta</taxon>
        <taxon>Coscinodiscophyceae</taxon>
        <taxon>Thalassiosirophycidae</taxon>
        <taxon>Thalassiosirales</taxon>
        <taxon>Thalassiosiraceae</taxon>
        <taxon>Thalassiosira</taxon>
    </lineage>
</organism>
<evidence type="ECO:0000256" key="1">
    <source>
        <dbReference type="SAM" id="MobiDB-lite"/>
    </source>
</evidence>
<sequence>MSTANECGFGRNHGRTNKQTNGQRARVYEKNAQGVKSSSSSSLALVLDSSRAEACTASNKQGHKLVWDRGLQCGILLKGCDICENLVYLVQQQNELEE</sequence>
<feature type="region of interest" description="Disordered" evidence="1">
    <location>
        <begin position="1"/>
        <end position="24"/>
    </location>
</feature>
<gene>
    <name evidence="2" type="ORF">THAOC_28516</name>
</gene>
<evidence type="ECO:0000313" key="3">
    <source>
        <dbReference type="Proteomes" id="UP000266841"/>
    </source>
</evidence>
<dbReference type="AlphaFoldDB" id="K0RJ03"/>
<comment type="caution">
    <text evidence="2">The sequence shown here is derived from an EMBL/GenBank/DDBJ whole genome shotgun (WGS) entry which is preliminary data.</text>
</comment>
<dbReference type="EMBL" id="AGNL01040199">
    <property type="protein sequence ID" value="EJK52239.1"/>
    <property type="molecule type" value="Genomic_DNA"/>
</dbReference>
<accession>K0RJ03</accession>
<keyword evidence="3" id="KW-1185">Reference proteome</keyword>
<protein>
    <submittedName>
        <fullName evidence="2">Uncharacterized protein</fullName>
    </submittedName>
</protein>
<reference evidence="2 3" key="1">
    <citation type="journal article" date="2012" name="Genome Biol.">
        <title>Genome and low-iron response of an oceanic diatom adapted to chronic iron limitation.</title>
        <authorList>
            <person name="Lommer M."/>
            <person name="Specht M."/>
            <person name="Roy A.S."/>
            <person name="Kraemer L."/>
            <person name="Andreson R."/>
            <person name="Gutowska M.A."/>
            <person name="Wolf J."/>
            <person name="Bergner S.V."/>
            <person name="Schilhabel M.B."/>
            <person name="Klostermeier U.C."/>
            <person name="Beiko R.G."/>
            <person name="Rosenstiel P."/>
            <person name="Hippler M."/>
            <person name="Laroche J."/>
        </authorList>
    </citation>
    <scope>NUCLEOTIDE SEQUENCE [LARGE SCALE GENOMIC DNA]</scope>
    <source>
        <strain evidence="2 3">CCMP1005</strain>
    </source>
</reference>